<protein>
    <submittedName>
        <fullName evidence="2">Uncharacterized protein</fullName>
    </submittedName>
</protein>
<reference evidence="2 3" key="1">
    <citation type="submission" date="2016-07" db="EMBL/GenBank/DDBJ databases">
        <title>Pervasive Adenine N6-methylation of Active Genes in Fungi.</title>
        <authorList>
            <consortium name="DOE Joint Genome Institute"/>
            <person name="Mondo S.J."/>
            <person name="Dannebaum R.O."/>
            <person name="Kuo R.C."/>
            <person name="Labutti K."/>
            <person name="Haridas S."/>
            <person name="Kuo A."/>
            <person name="Salamov A."/>
            <person name="Ahrendt S.R."/>
            <person name="Lipzen A."/>
            <person name="Sullivan W."/>
            <person name="Andreopoulos W.B."/>
            <person name="Clum A."/>
            <person name="Lindquist E."/>
            <person name="Daum C."/>
            <person name="Ramamoorthy G.K."/>
            <person name="Gryganskyi A."/>
            <person name="Culley D."/>
            <person name="Magnuson J.K."/>
            <person name="James T.Y."/>
            <person name="O'Malley M.A."/>
            <person name="Stajich J.E."/>
            <person name="Spatafora J.W."/>
            <person name="Visel A."/>
            <person name="Grigoriev I.V."/>
        </authorList>
    </citation>
    <scope>NUCLEOTIDE SEQUENCE [LARGE SCALE GENOMIC DNA]</scope>
    <source>
        <strain evidence="2 3">CBS 115471</strain>
    </source>
</reference>
<organism evidence="2 3">
    <name type="scientific">Clohesyomyces aquaticus</name>
    <dbReference type="NCBI Taxonomy" id="1231657"/>
    <lineage>
        <taxon>Eukaryota</taxon>
        <taxon>Fungi</taxon>
        <taxon>Dikarya</taxon>
        <taxon>Ascomycota</taxon>
        <taxon>Pezizomycotina</taxon>
        <taxon>Dothideomycetes</taxon>
        <taxon>Pleosporomycetidae</taxon>
        <taxon>Pleosporales</taxon>
        <taxon>Lindgomycetaceae</taxon>
        <taxon>Clohesyomyces</taxon>
    </lineage>
</organism>
<keyword evidence="3" id="KW-1185">Reference proteome</keyword>
<comment type="caution">
    <text evidence="2">The sequence shown here is derived from an EMBL/GenBank/DDBJ whole genome shotgun (WGS) entry which is preliminary data.</text>
</comment>
<keyword evidence="1" id="KW-1133">Transmembrane helix</keyword>
<evidence type="ECO:0000313" key="2">
    <source>
        <dbReference type="EMBL" id="ORY10324.1"/>
    </source>
</evidence>
<dbReference type="EMBL" id="MCFA01000074">
    <property type="protein sequence ID" value="ORY10324.1"/>
    <property type="molecule type" value="Genomic_DNA"/>
</dbReference>
<proteinExistence type="predicted"/>
<keyword evidence="1" id="KW-0472">Membrane</keyword>
<evidence type="ECO:0000256" key="1">
    <source>
        <dbReference type="SAM" id="Phobius"/>
    </source>
</evidence>
<dbReference type="Proteomes" id="UP000193144">
    <property type="component" value="Unassembled WGS sequence"/>
</dbReference>
<name>A0A1Y1ZJF9_9PLEO</name>
<feature type="transmembrane region" description="Helical" evidence="1">
    <location>
        <begin position="88"/>
        <end position="113"/>
    </location>
</feature>
<accession>A0A1Y1ZJF9</accession>
<dbReference type="AlphaFoldDB" id="A0A1Y1ZJF9"/>
<gene>
    <name evidence="2" type="ORF">BCR34DRAFT_602170</name>
</gene>
<keyword evidence="1" id="KW-0812">Transmembrane</keyword>
<evidence type="ECO:0000313" key="3">
    <source>
        <dbReference type="Proteomes" id="UP000193144"/>
    </source>
</evidence>
<sequence length="126" mass="14456">MTPAYLDHDAKAYQANYEAAITDQQAKQARNTTAAFATRNQPPQQLHYRTLPIHLPRSSLPHSSYYHKTPRLHRTPCTSHPLYIDHHLLLLILQLFTVAAFSLFLLDALSNFLGITSFLRSRLFLI</sequence>